<protein>
    <recommendedName>
        <fullName evidence="5">Ion transport domain-containing protein</fullName>
    </recommendedName>
</protein>
<dbReference type="GO" id="GO:0030001">
    <property type="term" value="P:metal ion transport"/>
    <property type="evidence" value="ECO:0007669"/>
    <property type="project" value="TreeGrafter"/>
</dbReference>
<dbReference type="PANTHER" id="PTHR13800:SF1">
    <property type="entry name" value="TRANSIENT RECEPTOR POTENTIAL CATION CHANNEL TRPM"/>
    <property type="match status" value="1"/>
</dbReference>
<evidence type="ECO:0008006" key="5">
    <source>
        <dbReference type="Google" id="ProtNLM"/>
    </source>
</evidence>
<comment type="caution">
    <text evidence="2">The sequence shown here is derived from an EMBL/GenBank/DDBJ whole genome shotgun (WGS) entry which is preliminary data.</text>
</comment>
<dbReference type="InterPro" id="IPR050927">
    <property type="entry name" value="TRPM"/>
</dbReference>
<evidence type="ECO:0000313" key="2">
    <source>
        <dbReference type="EMBL" id="CAF1565597.1"/>
    </source>
</evidence>
<name>A0A815Y455_9BILA</name>
<dbReference type="Proteomes" id="UP000681722">
    <property type="component" value="Unassembled WGS sequence"/>
</dbReference>
<evidence type="ECO:0000313" key="4">
    <source>
        <dbReference type="Proteomes" id="UP000663829"/>
    </source>
</evidence>
<keyword evidence="1" id="KW-0812">Transmembrane</keyword>
<dbReference type="PANTHER" id="PTHR13800">
    <property type="entry name" value="TRANSIENT RECEPTOR POTENTIAL CATION CHANNEL, SUBFAMILY M, MEMBER 6"/>
    <property type="match status" value="1"/>
</dbReference>
<keyword evidence="4" id="KW-1185">Reference proteome</keyword>
<dbReference type="OrthoDB" id="194358at2759"/>
<evidence type="ECO:0000256" key="1">
    <source>
        <dbReference type="SAM" id="Phobius"/>
    </source>
</evidence>
<dbReference type="GO" id="GO:0005886">
    <property type="term" value="C:plasma membrane"/>
    <property type="evidence" value="ECO:0007669"/>
    <property type="project" value="TreeGrafter"/>
</dbReference>
<keyword evidence="1" id="KW-0472">Membrane</keyword>
<keyword evidence="1" id="KW-1133">Transmembrane helix</keyword>
<proteinExistence type="predicted"/>
<gene>
    <name evidence="2" type="ORF">GPM918_LOCUS40057</name>
    <name evidence="3" type="ORF">SRO942_LOCUS40975</name>
</gene>
<accession>A0A815Y455</accession>
<dbReference type="EMBL" id="CAJOBC010094765">
    <property type="protein sequence ID" value="CAF4427754.1"/>
    <property type="molecule type" value="Genomic_DNA"/>
</dbReference>
<feature type="transmembrane region" description="Helical" evidence="1">
    <location>
        <begin position="31"/>
        <end position="53"/>
    </location>
</feature>
<dbReference type="AlphaFoldDB" id="A0A815Y455"/>
<sequence length="144" mass="16332">MLSAAQYEALKFCLLSVRSRSTNDAYGTMTFIFTILFVVVANVLLLNVLVALFNVTITRVNKGAHESWSFHRFLLVEEYRKKSPFPPPFNAIHYSLDLTVAFIEFVTPYVVKAFGVLKPEKSSKSSKSKLDFVVPIHHQARSEC</sequence>
<dbReference type="GO" id="GO:0005261">
    <property type="term" value="F:monoatomic cation channel activity"/>
    <property type="evidence" value="ECO:0007669"/>
    <property type="project" value="TreeGrafter"/>
</dbReference>
<reference evidence="2" key="1">
    <citation type="submission" date="2021-02" db="EMBL/GenBank/DDBJ databases">
        <authorList>
            <person name="Nowell W R."/>
        </authorList>
    </citation>
    <scope>NUCLEOTIDE SEQUENCE</scope>
</reference>
<organism evidence="2 4">
    <name type="scientific">Didymodactylos carnosus</name>
    <dbReference type="NCBI Taxonomy" id="1234261"/>
    <lineage>
        <taxon>Eukaryota</taxon>
        <taxon>Metazoa</taxon>
        <taxon>Spiralia</taxon>
        <taxon>Gnathifera</taxon>
        <taxon>Rotifera</taxon>
        <taxon>Eurotatoria</taxon>
        <taxon>Bdelloidea</taxon>
        <taxon>Philodinida</taxon>
        <taxon>Philodinidae</taxon>
        <taxon>Didymodactylos</taxon>
    </lineage>
</organism>
<evidence type="ECO:0000313" key="3">
    <source>
        <dbReference type="EMBL" id="CAF4427754.1"/>
    </source>
</evidence>
<dbReference type="EMBL" id="CAJNOQ010028981">
    <property type="protein sequence ID" value="CAF1565597.1"/>
    <property type="molecule type" value="Genomic_DNA"/>
</dbReference>
<dbReference type="Proteomes" id="UP000663829">
    <property type="component" value="Unassembled WGS sequence"/>
</dbReference>